<evidence type="ECO:0000313" key="2">
    <source>
        <dbReference type="EMBL" id="KKP65790.1"/>
    </source>
</evidence>
<feature type="transmembrane region" description="Helical" evidence="1">
    <location>
        <begin position="6"/>
        <end position="25"/>
    </location>
</feature>
<accession>A0A0G0DRX9</accession>
<evidence type="ECO:0000256" key="1">
    <source>
        <dbReference type="SAM" id="Phobius"/>
    </source>
</evidence>
<evidence type="ECO:0000313" key="3">
    <source>
        <dbReference type="Proteomes" id="UP000034952"/>
    </source>
</evidence>
<name>A0A0G0DRX9_9BACT</name>
<dbReference type="EMBL" id="LBPY01000018">
    <property type="protein sequence ID" value="KKP65790.1"/>
    <property type="molecule type" value="Genomic_DNA"/>
</dbReference>
<organism evidence="2 3">
    <name type="scientific">Candidatus Nomurabacteria bacterium GW2011_GWE1_35_16</name>
    <dbReference type="NCBI Taxonomy" id="1618761"/>
    <lineage>
        <taxon>Bacteria</taxon>
        <taxon>Candidatus Nomuraibacteriota</taxon>
    </lineage>
</organism>
<sequence length="44" mass="5322">MENYQIIVILLLVLFPATAFLAYLFPKRFEDLLDFFFLVFFTNK</sequence>
<dbReference type="AlphaFoldDB" id="A0A0G0DRX9"/>
<comment type="caution">
    <text evidence="2">The sequence shown here is derived from an EMBL/GenBank/DDBJ whole genome shotgun (WGS) entry which is preliminary data.</text>
</comment>
<reference evidence="2 3" key="1">
    <citation type="journal article" date="2015" name="Nature">
        <title>rRNA introns, odd ribosomes, and small enigmatic genomes across a large radiation of phyla.</title>
        <authorList>
            <person name="Brown C.T."/>
            <person name="Hug L.A."/>
            <person name="Thomas B.C."/>
            <person name="Sharon I."/>
            <person name="Castelle C.J."/>
            <person name="Singh A."/>
            <person name="Wilkins M.J."/>
            <person name="Williams K.H."/>
            <person name="Banfield J.F."/>
        </authorList>
    </citation>
    <scope>NUCLEOTIDE SEQUENCE [LARGE SCALE GENOMIC DNA]</scope>
</reference>
<keyword evidence="1" id="KW-0472">Membrane</keyword>
<protein>
    <submittedName>
        <fullName evidence="2">Uncharacterized protein</fullName>
    </submittedName>
</protein>
<keyword evidence="1" id="KW-1133">Transmembrane helix</keyword>
<proteinExistence type="predicted"/>
<dbReference type="Proteomes" id="UP000034952">
    <property type="component" value="Unassembled WGS sequence"/>
</dbReference>
<keyword evidence="1" id="KW-0812">Transmembrane</keyword>
<gene>
    <name evidence="2" type="ORF">UR64_C0018G0012</name>
</gene>